<dbReference type="AlphaFoldDB" id="W6MDX4"/>
<dbReference type="RefSeq" id="WP_048674450.1">
    <property type="nucleotide sequence ID" value="NZ_CBTJ020000071.1"/>
</dbReference>
<sequence>MKRWRVWLLAGTATVVLSGFFLAVMRPPGGQASRFGQDLPWQITRSPDGTTISVFSLTLSQSTVRDATNKLGRRYDFGLFQDKVGQLSLEIYFRDAVVGGLNARLVLLARLPDDALQAIRSRAGTSKPSADGGRHYPVAKADQDLVLSAPIAVITFMPVAKLNPDLVRTRFGEPSERISTKDGTHWLYPQFGLDLLLGENGEALLQYVSPPDFAERLRSPLTQENRH</sequence>
<evidence type="ECO:0000313" key="2">
    <source>
        <dbReference type="Proteomes" id="UP000035760"/>
    </source>
</evidence>
<reference evidence="1" key="1">
    <citation type="submission" date="2013-07" db="EMBL/GenBank/DDBJ databases">
        <authorList>
            <person name="McIlroy S."/>
        </authorList>
    </citation>
    <scope>NUCLEOTIDE SEQUENCE [LARGE SCALE GENOMIC DNA]</scope>
    <source>
        <strain evidence="1">Run_A_D11</strain>
    </source>
</reference>
<reference evidence="1" key="2">
    <citation type="submission" date="2014-03" db="EMBL/GenBank/DDBJ databases">
        <title>Candidatus Competibacter-lineage genomes retrieved from metagenomes reveal functional metabolic diversity.</title>
        <authorList>
            <person name="McIlroy S.J."/>
            <person name="Albertsen M."/>
            <person name="Andresen E.K."/>
            <person name="Saunders A.M."/>
            <person name="Kristiansen R."/>
            <person name="Stokholm-Bjerregaard M."/>
            <person name="Nielsen K.L."/>
            <person name="Nielsen P.H."/>
        </authorList>
    </citation>
    <scope>NUCLEOTIDE SEQUENCE</scope>
    <source>
        <strain evidence="1">Run_A_D11</strain>
    </source>
</reference>
<proteinExistence type="predicted"/>
<accession>W6MDX4</accession>
<evidence type="ECO:0000313" key="1">
    <source>
        <dbReference type="EMBL" id="CDI03618.1"/>
    </source>
</evidence>
<dbReference type="STRING" id="1400863.BN873_610015"/>
<organism evidence="1 2">
    <name type="scientific">Candidatus Competibacter denitrificans Run_A_D11</name>
    <dbReference type="NCBI Taxonomy" id="1400863"/>
    <lineage>
        <taxon>Bacteria</taxon>
        <taxon>Pseudomonadati</taxon>
        <taxon>Pseudomonadota</taxon>
        <taxon>Gammaproteobacteria</taxon>
        <taxon>Candidatus Competibacteraceae</taxon>
        <taxon>Candidatus Competibacter</taxon>
    </lineage>
</organism>
<protein>
    <submittedName>
        <fullName evidence="1">Uncharacterized protein</fullName>
    </submittedName>
</protein>
<gene>
    <name evidence="1" type="ORF">BN873_610015</name>
</gene>
<keyword evidence="2" id="KW-1185">Reference proteome</keyword>
<dbReference type="OrthoDB" id="7057085at2"/>
<dbReference type="EMBL" id="CBTJ020000071">
    <property type="protein sequence ID" value="CDI03618.1"/>
    <property type="molecule type" value="Genomic_DNA"/>
</dbReference>
<name>W6MDX4_9GAMM</name>
<comment type="caution">
    <text evidence="1">The sequence shown here is derived from an EMBL/GenBank/DDBJ whole genome shotgun (WGS) entry which is preliminary data.</text>
</comment>
<dbReference type="Proteomes" id="UP000035760">
    <property type="component" value="Unassembled WGS sequence"/>
</dbReference>